<protein>
    <submittedName>
        <fullName evidence="1">Uncharacterized protein</fullName>
    </submittedName>
</protein>
<dbReference type="SUPFAM" id="SSF49742">
    <property type="entry name" value="PHM/PNGase F"/>
    <property type="match status" value="1"/>
</dbReference>
<dbReference type="PANTHER" id="PTHR10157">
    <property type="entry name" value="DOPAMINE BETA HYDROXYLASE RELATED"/>
    <property type="match status" value="1"/>
</dbReference>
<dbReference type="EMBL" id="JAMKFB020000020">
    <property type="protein sequence ID" value="KAL0164496.1"/>
    <property type="molecule type" value="Genomic_DNA"/>
</dbReference>
<proteinExistence type="predicted"/>
<dbReference type="PANTHER" id="PTHR10157:SF42">
    <property type="entry name" value="DBH-LIKE MONOOXYGENASE PROTEIN 1 HOMOLOG"/>
    <property type="match status" value="1"/>
</dbReference>
<evidence type="ECO:0000313" key="1">
    <source>
        <dbReference type="EMBL" id="KAL0164496.1"/>
    </source>
</evidence>
<dbReference type="InterPro" id="IPR000945">
    <property type="entry name" value="DBH-like"/>
</dbReference>
<feature type="non-terminal residue" evidence="1">
    <location>
        <position position="1"/>
    </location>
</feature>
<reference evidence="1 2" key="1">
    <citation type="submission" date="2024-05" db="EMBL/GenBank/DDBJ databases">
        <title>Genome sequencing and assembly of Indian major carp, Cirrhinus mrigala (Hamilton, 1822).</title>
        <authorList>
            <person name="Mohindra V."/>
            <person name="Chowdhury L.M."/>
            <person name="Lal K."/>
            <person name="Jena J.K."/>
        </authorList>
    </citation>
    <scope>NUCLEOTIDE SEQUENCE [LARGE SCALE GENOMIC DNA]</scope>
    <source>
        <strain evidence="1">CM1030</strain>
        <tissue evidence="1">Blood</tissue>
    </source>
</reference>
<sequence>IVDSSGLRLYYSPSLRRYDAGVIETGVWVSLYHMLPPGIQDYITEGHCTQECLQE</sequence>
<comment type="caution">
    <text evidence="1">The sequence shown here is derived from an EMBL/GenBank/DDBJ whole genome shotgun (WGS) entry which is preliminary data.</text>
</comment>
<gene>
    <name evidence="1" type="ORF">M9458_040249</name>
</gene>
<dbReference type="Proteomes" id="UP001529510">
    <property type="component" value="Unassembled WGS sequence"/>
</dbReference>
<accession>A0ABD0NU94</accession>
<feature type="non-terminal residue" evidence="1">
    <location>
        <position position="55"/>
    </location>
</feature>
<organism evidence="1 2">
    <name type="scientific">Cirrhinus mrigala</name>
    <name type="common">Mrigala</name>
    <dbReference type="NCBI Taxonomy" id="683832"/>
    <lineage>
        <taxon>Eukaryota</taxon>
        <taxon>Metazoa</taxon>
        <taxon>Chordata</taxon>
        <taxon>Craniata</taxon>
        <taxon>Vertebrata</taxon>
        <taxon>Euteleostomi</taxon>
        <taxon>Actinopterygii</taxon>
        <taxon>Neopterygii</taxon>
        <taxon>Teleostei</taxon>
        <taxon>Ostariophysi</taxon>
        <taxon>Cypriniformes</taxon>
        <taxon>Cyprinidae</taxon>
        <taxon>Labeoninae</taxon>
        <taxon>Labeonini</taxon>
        <taxon>Cirrhinus</taxon>
    </lineage>
</organism>
<dbReference type="AlphaFoldDB" id="A0ABD0NU94"/>
<evidence type="ECO:0000313" key="2">
    <source>
        <dbReference type="Proteomes" id="UP001529510"/>
    </source>
</evidence>
<dbReference type="InterPro" id="IPR008977">
    <property type="entry name" value="PHM/PNGase_F_dom_sf"/>
</dbReference>
<keyword evidence="2" id="KW-1185">Reference proteome</keyword>
<name>A0ABD0NU94_CIRMR</name>